<sequence>MANSHNEKVQQLINDIEMYHPDKLELLMKLRDIVFHHHPKTLERVMYGGIMFSMESDYGGIFVRKKHISFEFTSGNEFEDPDKILEGKGKFRRHLKLRSMEDVENKNVSYFVKQVQ</sequence>
<protein>
    <submittedName>
        <fullName evidence="2">DUF1801 domain-containing protein</fullName>
    </submittedName>
</protein>
<dbReference type="Pfam" id="PF08818">
    <property type="entry name" value="DUF1801"/>
    <property type="match status" value="1"/>
</dbReference>
<evidence type="ECO:0000313" key="2">
    <source>
        <dbReference type="EMBL" id="MBN4068591.1"/>
    </source>
</evidence>
<reference evidence="2 3" key="1">
    <citation type="submission" date="2021-02" db="EMBL/GenBank/DDBJ databases">
        <title>Activity-based single-cell genomes from oceanic crustal fluid captures similar information to metagenomic and metatranscriptomic surveys with orders of magnitude less sampling.</title>
        <authorList>
            <person name="D'Angelo T.S."/>
            <person name="Orcutt B.N."/>
        </authorList>
    </citation>
    <scope>NUCLEOTIDE SEQUENCE [LARGE SCALE GENOMIC DNA]</scope>
    <source>
        <strain evidence="2">AH-315-G02</strain>
    </source>
</reference>
<dbReference type="EMBL" id="JAFITO010000027">
    <property type="protein sequence ID" value="MBN4068591.1"/>
    <property type="molecule type" value="Genomic_DNA"/>
</dbReference>
<evidence type="ECO:0000313" key="3">
    <source>
        <dbReference type="Proteomes" id="UP000717534"/>
    </source>
</evidence>
<gene>
    <name evidence="2" type="ORF">JYU06_03600</name>
</gene>
<dbReference type="InterPro" id="IPR014922">
    <property type="entry name" value="YdhG-like"/>
</dbReference>
<proteinExistence type="predicted"/>
<dbReference type="SUPFAM" id="SSF159888">
    <property type="entry name" value="YdhG-like"/>
    <property type="match status" value="1"/>
</dbReference>
<dbReference type="Proteomes" id="UP000717534">
    <property type="component" value="Unassembled WGS sequence"/>
</dbReference>
<evidence type="ECO:0000259" key="1">
    <source>
        <dbReference type="Pfam" id="PF08818"/>
    </source>
</evidence>
<feature type="domain" description="YdhG-like" evidence="1">
    <location>
        <begin position="25"/>
        <end position="114"/>
    </location>
</feature>
<accession>A0ABS3AX50</accession>
<comment type="caution">
    <text evidence="2">The sequence shown here is derived from an EMBL/GenBank/DDBJ whole genome shotgun (WGS) entry which is preliminary data.</text>
</comment>
<keyword evidence="3" id="KW-1185">Reference proteome</keyword>
<name>A0ABS3AX50_9BACT</name>
<organism evidence="2 3">
    <name type="scientific">Desulfotalea psychrophila</name>
    <dbReference type="NCBI Taxonomy" id="84980"/>
    <lineage>
        <taxon>Bacteria</taxon>
        <taxon>Pseudomonadati</taxon>
        <taxon>Thermodesulfobacteriota</taxon>
        <taxon>Desulfobulbia</taxon>
        <taxon>Desulfobulbales</taxon>
        <taxon>Desulfocapsaceae</taxon>
        <taxon>Desulfotalea</taxon>
    </lineage>
</organism>